<evidence type="ECO:0000313" key="2">
    <source>
        <dbReference type="EMBL" id="AUV82002.1"/>
    </source>
</evidence>
<keyword evidence="1" id="KW-1133">Transmembrane helix</keyword>
<protein>
    <submittedName>
        <fullName evidence="2">Uncharacterized protein</fullName>
    </submittedName>
</protein>
<dbReference type="GeneID" id="35592497"/>
<name>A0A2I8VJ95_9EURY</name>
<accession>A0A2I8VJ95</accession>
<dbReference type="RefSeq" id="WP_103425691.1">
    <property type="nucleotide sequence ID" value="NZ_CP026309.1"/>
</dbReference>
<evidence type="ECO:0000256" key="1">
    <source>
        <dbReference type="SAM" id="Phobius"/>
    </source>
</evidence>
<dbReference type="EMBL" id="CP026309">
    <property type="protein sequence ID" value="AUV82002.1"/>
    <property type="molecule type" value="Genomic_DNA"/>
</dbReference>
<feature type="transmembrane region" description="Helical" evidence="1">
    <location>
        <begin position="177"/>
        <end position="193"/>
    </location>
</feature>
<dbReference type="KEGG" id="srub:C2R22_10360"/>
<keyword evidence="1" id="KW-0812">Transmembrane</keyword>
<dbReference type="OrthoDB" id="308278at2157"/>
<keyword evidence="3" id="KW-1185">Reference proteome</keyword>
<dbReference type="Proteomes" id="UP000236584">
    <property type="component" value="Chromosome"/>
</dbReference>
<dbReference type="AlphaFoldDB" id="A0A2I8VJ95"/>
<sequence>MIQYETQETRHGGQARWIRFGTANGLLGGVLLAVLGLVIHTGLTDAQFEVANPLGAVAMVLLVAALPVFYLHERHWFGRLATAGFWLTTAGWVATAVTMALFALGSEMAGLVFVPAWLVAMLGAFALGVAMLRSDDVSSTRLSAWLFVAALPVGLALSVAVTWFAFGRVDTPWNGPLVLYALAWVVFCARAWSGPTDTVRG</sequence>
<feature type="transmembrane region" description="Helical" evidence="1">
    <location>
        <begin position="83"/>
        <end position="104"/>
    </location>
</feature>
<evidence type="ECO:0000313" key="3">
    <source>
        <dbReference type="Proteomes" id="UP000236584"/>
    </source>
</evidence>
<organism evidence="2 3">
    <name type="scientific">Salinigranum rubrum</name>
    <dbReference type="NCBI Taxonomy" id="755307"/>
    <lineage>
        <taxon>Archaea</taxon>
        <taxon>Methanobacteriati</taxon>
        <taxon>Methanobacteriota</taxon>
        <taxon>Stenosarchaea group</taxon>
        <taxon>Halobacteria</taxon>
        <taxon>Halobacteriales</taxon>
        <taxon>Haloferacaceae</taxon>
        <taxon>Salinigranum</taxon>
    </lineage>
</organism>
<proteinExistence type="predicted"/>
<feature type="transmembrane region" description="Helical" evidence="1">
    <location>
        <begin position="51"/>
        <end position="71"/>
    </location>
</feature>
<feature type="transmembrane region" description="Helical" evidence="1">
    <location>
        <begin position="110"/>
        <end position="132"/>
    </location>
</feature>
<keyword evidence="1" id="KW-0472">Membrane</keyword>
<reference evidence="2 3" key="1">
    <citation type="submission" date="2018-01" db="EMBL/GenBank/DDBJ databases">
        <title>Complete genome sequence of Salinigranum rubrum GX10T, an extremely halophilic archaeon isolated from a marine solar saltern.</title>
        <authorList>
            <person name="Han S."/>
        </authorList>
    </citation>
    <scope>NUCLEOTIDE SEQUENCE [LARGE SCALE GENOMIC DNA]</scope>
    <source>
        <strain evidence="2 3">GX10</strain>
    </source>
</reference>
<feature type="transmembrane region" description="Helical" evidence="1">
    <location>
        <begin position="20"/>
        <end position="39"/>
    </location>
</feature>
<feature type="transmembrane region" description="Helical" evidence="1">
    <location>
        <begin position="144"/>
        <end position="165"/>
    </location>
</feature>
<gene>
    <name evidence="2" type="ORF">C2R22_10360</name>
</gene>